<dbReference type="Gene3D" id="3.30.160.60">
    <property type="entry name" value="Classic Zinc Finger"/>
    <property type="match status" value="2"/>
</dbReference>
<dbReference type="Proteomes" id="UP000215902">
    <property type="component" value="Unassembled WGS sequence"/>
</dbReference>
<dbReference type="Gene3D" id="1.10.10.60">
    <property type="entry name" value="Homeodomain-like"/>
    <property type="match status" value="1"/>
</dbReference>
<gene>
    <name evidence="15" type="ORF">BOX15_Mlig032440g1</name>
</gene>
<evidence type="ECO:0000256" key="7">
    <source>
        <dbReference type="ARBA" id="ARBA00023155"/>
    </source>
</evidence>
<feature type="compositionally biased region" description="Polar residues" evidence="12">
    <location>
        <begin position="731"/>
        <end position="740"/>
    </location>
</feature>
<feature type="compositionally biased region" description="Basic and acidic residues" evidence="12">
    <location>
        <begin position="917"/>
        <end position="926"/>
    </location>
</feature>
<dbReference type="GO" id="GO:0008270">
    <property type="term" value="F:zinc ion binding"/>
    <property type="evidence" value="ECO:0007669"/>
    <property type="project" value="UniProtKB-KW"/>
</dbReference>
<feature type="region of interest" description="Disordered" evidence="12">
    <location>
        <begin position="524"/>
        <end position="575"/>
    </location>
</feature>
<dbReference type="PROSITE" id="PS00027">
    <property type="entry name" value="HOMEOBOX_1"/>
    <property type="match status" value="1"/>
</dbReference>
<evidence type="ECO:0000256" key="8">
    <source>
        <dbReference type="ARBA" id="ARBA00023242"/>
    </source>
</evidence>
<evidence type="ECO:0000256" key="2">
    <source>
        <dbReference type="ARBA" id="ARBA00022723"/>
    </source>
</evidence>
<feature type="region of interest" description="Disordered" evidence="12">
    <location>
        <begin position="844"/>
        <end position="868"/>
    </location>
</feature>
<accession>A0A267FI65</accession>
<feature type="domain" description="C2H2-type" evidence="14">
    <location>
        <begin position="252"/>
        <end position="279"/>
    </location>
</feature>
<feature type="region of interest" description="Disordered" evidence="12">
    <location>
        <begin position="678"/>
        <end position="740"/>
    </location>
</feature>
<dbReference type="PANTHER" id="PTHR45891">
    <property type="entry name" value="ZINC FINGER HOMEOBOX PROTEIN"/>
    <property type="match status" value="1"/>
</dbReference>
<dbReference type="OrthoDB" id="6417226at2759"/>
<name>A0A267FI65_9PLAT</name>
<dbReference type="SUPFAM" id="SSF46689">
    <property type="entry name" value="Homeodomain-like"/>
    <property type="match status" value="1"/>
</dbReference>
<dbReference type="EMBL" id="NIVC01001010">
    <property type="protein sequence ID" value="PAA73471.1"/>
    <property type="molecule type" value="Genomic_DNA"/>
</dbReference>
<feature type="DNA-binding region" description="Homeobox" evidence="10">
    <location>
        <begin position="571"/>
        <end position="630"/>
    </location>
</feature>
<evidence type="ECO:0000313" key="16">
    <source>
        <dbReference type="Proteomes" id="UP000215902"/>
    </source>
</evidence>
<evidence type="ECO:0000256" key="10">
    <source>
        <dbReference type="PROSITE-ProRule" id="PRU00108"/>
    </source>
</evidence>
<feature type="compositionally biased region" description="Low complexity" evidence="12">
    <location>
        <begin position="704"/>
        <end position="717"/>
    </location>
</feature>
<dbReference type="STRING" id="282301.A0A267FI65"/>
<proteinExistence type="predicted"/>
<dbReference type="InterPro" id="IPR009057">
    <property type="entry name" value="Homeodomain-like_sf"/>
</dbReference>
<feature type="region of interest" description="Disordered" evidence="12">
    <location>
        <begin position="61"/>
        <end position="124"/>
    </location>
</feature>
<dbReference type="SUPFAM" id="SSF57667">
    <property type="entry name" value="beta-beta-alpha zinc fingers"/>
    <property type="match status" value="1"/>
</dbReference>
<feature type="compositionally biased region" description="Low complexity" evidence="12">
    <location>
        <begin position="524"/>
        <end position="537"/>
    </location>
</feature>
<evidence type="ECO:0000256" key="12">
    <source>
        <dbReference type="SAM" id="MobiDB-lite"/>
    </source>
</evidence>
<dbReference type="GO" id="GO:0000978">
    <property type="term" value="F:RNA polymerase II cis-regulatory region sequence-specific DNA binding"/>
    <property type="evidence" value="ECO:0007669"/>
    <property type="project" value="TreeGrafter"/>
</dbReference>
<dbReference type="PROSITE" id="PS00028">
    <property type="entry name" value="ZINC_FINGER_C2H2_1"/>
    <property type="match status" value="5"/>
</dbReference>
<evidence type="ECO:0000256" key="5">
    <source>
        <dbReference type="ARBA" id="ARBA00022833"/>
    </source>
</evidence>
<evidence type="ECO:0000256" key="9">
    <source>
        <dbReference type="PROSITE-ProRule" id="PRU00042"/>
    </source>
</evidence>
<dbReference type="CDD" id="cd00086">
    <property type="entry name" value="homeodomain"/>
    <property type="match status" value="1"/>
</dbReference>
<evidence type="ECO:0000259" key="13">
    <source>
        <dbReference type="PROSITE" id="PS50071"/>
    </source>
</evidence>
<comment type="subcellular location">
    <subcellularLocation>
        <location evidence="1 10 11">Nucleus</location>
    </subcellularLocation>
</comment>
<dbReference type="SMART" id="SM00355">
    <property type="entry name" value="ZnF_C2H2"/>
    <property type="match status" value="7"/>
</dbReference>
<keyword evidence="6 10" id="KW-0238">DNA-binding</keyword>
<feature type="domain" description="C2H2-type" evidence="14">
    <location>
        <begin position="335"/>
        <end position="359"/>
    </location>
</feature>
<sequence length="936" mass="97487">MRYSAARSKLVYLCPCCRCGCSAEGDSSTKFNALRSHLRSAHSVSDEQLERFIEMADTAVEEAGGRRRQRQQRATPPAASKEDEQAEGAEVDEDIVDVTGPVEEEQPELPLASSAEADEEAAADETDFVITCDPSCAEADILLLPPTAESPGEEQQQFRCQACHVTAASLEELLRHQREAGHHRLLVDRQGQAAPGYLCWRKGCNQYFPDLDTLQMHFTEIHAKTTRSAGGDAELPSSGSAAAAASSARFPHACAACRLAFRDGRQLERHRRQHAASRLACLLCHQRLGSSVELRLHYETLHLTPAATTAAAAAAASVSAVPSESSPTGGCGEVYRCEQCQVGFGTQIQLAAHMRSNTHKRLASCRCPLCGLACAGPEHLRSHAKSHQLPLFLPPLLLPFPLHPPHPTPSSMSAASLAVPPPPPPPLPPHSIAASSAGSPPTHPPPLLCHFLPPLIPSPLTKPPPGPPVTSVAAAAAAVAAAAAQAANGTAPSAKPAQSAAVTPAASIAMATSAAAATSAITSSVGTNSSSSAAASGGSSGGGGAGSAGGCSGDGGSDAGGGGGGGGQQNGKRARTRITEDQLRVLKANFNLNSSPNDQLIAQMSGDTGLPVKVIKHWFRNTLFKERQRCKDSPYNFSIPPATQLNLEEYEKTGKVEVLPARPEEIEQHVRVQLHTQALGAARRKRPRPSATSAAAAGDEMSTAAAAPAAVEAAEAASGRKRARIERRQPTPASQIPSDSSWLLGCRTAVAAEEEEENPELDAPLDLSTAGQQQQQRQQPQTPAAAGLPSPQQAVALRLLFEQQQQLLRIDGGAPSEPQVESVAAALGLPGRLIRAWLSNNVSSGDAGGGGRGRGSSTQRSPSPAASWLGLPGGRCRLCAGELPADSPASEHLYTERHLAALLRAAESAAEDDGTDDNGKTVREVAAEPSAEAEAV</sequence>
<keyword evidence="7 10" id="KW-0371">Homeobox</keyword>
<feature type="compositionally biased region" description="Low complexity" evidence="12">
    <location>
        <begin position="927"/>
        <end position="936"/>
    </location>
</feature>
<evidence type="ECO:0008006" key="17">
    <source>
        <dbReference type="Google" id="ProtNLM"/>
    </source>
</evidence>
<reference evidence="15 16" key="1">
    <citation type="submission" date="2017-06" db="EMBL/GenBank/DDBJ databases">
        <title>A platform for efficient transgenesis in Macrostomum lignano, a flatworm model organism for stem cell research.</title>
        <authorList>
            <person name="Berezikov E."/>
        </authorList>
    </citation>
    <scope>NUCLEOTIDE SEQUENCE [LARGE SCALE GENOMIC DNA]</scope>
    <source>
        <strain evidence="15">DV1</strain>
        <tissue evidence="15">Whole organism</tissue>
    </source>
</reference>
<dbReference type="PROSITE" id="PS50157">
    <property type="entry name" value="ZINC_FINGER_C2H2_2"/>
    <property type="match status" value="2"/>
</dbReference>
<evidence type="ECO:0000256" key="4">
    <source>
        <dbReference type="ARBA" id="ARBA00022771"/>
    </source>
</evidence>
<feature type="compositionally biased region" description="Pro residues" evidence="12">
    <location>
        <begin position="419"/>
        <end position="429"/>
    </location>
</feature>
<dbReference type="InterPro" id="IPR013087">
    <property type="entry name" value="Znf_C2H2_type"/>
</dbReference>
<feature type="region of interest" description="Disordered" evidence="12">
    <location>
        <begin position="407"/>
        <end position="441"/>
    </location>
</feature>
<dbReference type="GO" id="GO:0005634">
    <property type="term" value="C:nucleus"/>
    <property type="evidence" value="ECO:0007669"/>
    <property type="project" value="UniProtKB-SubCell"/>
</dbReference>
<dbReference type="GO" id="GO:0000981">
    <property type="term" value="F:DNA-binding transcription factor activity, RNA polymerase II-specific"/>
    <property type="evidence" value="ECO:0007669"/>
    <property type="project" value="InterPro"/>
</dbReference>
<keyword evidence="16" id="KW-1185">Reference proteome</keyword>
<keyword evidence="8 10" id="KW-0539">Nucleus</keyword>
<keyword evidence="3" id="KW-0677">Repeat</keyword>
<evidence type="ECO:0000256" key="11">
    <source>
        <dbReference type="RuleBase" id="RU000682"/>
    </source>
</evidence>
<feature type="compositionally biased region" description="Acidic residues" evidence="12">
    <location>
        <begin position="84"/>
        <end position="107"/>
    </location>
</feature>
<evidence type="ECO:0000256" key="1">
    <source>
        <dbReference type="ARBA" id="ARBA00004123"/>
    </source>
</evidence>
<keyword evidence="4 9" id="KW-0863">Zinc-finger</keyword>
<feature type="region of interest" description="Disordered" evidence="12">
    <location>
        <begin position="767"/>
        <end position="789"/>
    </location>
</feature>
<dbReference type="SMART" id="SM00389">
    <property type="entry name" value="HOX"/>
    <property type="match status" value="1"/>
</dbReference>
<dbReference type="AlphaFoldDB" id="A0A267FI65"/>
<evidence type="ECO:0000313" key="15">
    <source>
        <dbReference type="EMBL" id="PAA73471.1"/>
    </source>
</evidence>
<feature type="compositionally biased region" description="Low complexity" evidence="12">
    <location>
        <begin position="767"/>
        <end position="787"/>
    </location>
</feature>
<dbReference type="InterPro" id="IPR017970">
    <property type="entry name" value="Homeobox_CS"/>
</dbReference>
<evidence type="ECO:0000259" key="14">
    <source>
        <dbReference type="PROSITE" id="PS50157"/>
    </source>
</evidence>
<dbReference type="FunFam" id="1.10.10.60:FF:000064">
    <property type="entry name" value="Zinc finger homeobox protein 4"/>
    <property type="match status" value="1"/>
</dbReference>
<feature type="domain" description="Homeobox" evidence="13">
    <location>
        <begin position="569"/>
        <end position="629"/>
    </location>
</feature>
<evidence type="ECO:0000256" key="3">
    <source>
        <dbReference type="ARBA" id="ARBA00022737"/>
    </source>
</evidence>
<dbReference type="Pfam" id="PF00046">
    <property type="entry name" value="Homeodomain"/>
    <property type="match status" value="1"/>
</dbReference>
<dbReference type="PROSITE" id="PS50071">
    <property type="entry name" value="HOMEOBOX_2"/>
    <property type="match status" value="1"/>
</dbReference>
<organism evidence="15 16">
    <name type="scientific">Macrostomum lignano</name>
    <dbReference type="NCBI Taxonomy" id="282301"/>
    <lineage>
        <taxon>Eukaryota</taxon>
        <taxon>Metazoa</taxon>
        <taxon>Spiralia</taxon>
        <taxon>Lophotrochozoa</taxon>
        <taxon>Platyhelminthes</taxon>
        <taxon>Rhabditophora</taxon>
        <taxon>Macrostomorpha</taxon>
        <taxon>Macrostomida</taxon>
        <taxon>Macrostomidae</taxon>
        <taxon>Macrostomum</taxon>
    </lineage>
</organism>
<protein>
    <recommendedName>
        <fullName evidence="17">Homeobox domain-containing protein</fullName>
    </recommendedName>
</protein>
<dbReference type="InterPro" id="IPR001356">
    <property type="entry name" value="HD"/>
</dbReference>
<feature type="region of interest" description="Disordered" evidence="12">
    <location>
        <begin position="905"/>
        <end position="936"/>
    </location>
</feature>
<dbReference type="InterPro" id="IPR036236">
    <property type="entry name" value="Znf_C2H2_sf"/>
</dbReference>
<dbReference type="InterPro" id="IPR051968">
    <property type="entry name" value="ZnFinger_Homeobox_TR"/>
</dbReference>
<comment type="caution">
    <text evidence="15">The sequence shown here is derived from an EMBL/GenBank/DDBJ whole genome shotgun (WGS) entry which is preliminary data.</text>
</comment>
<keyword evidence="2" id="KW-0479">Metal-binding</keyword>
<feature type="compositionally biased region" description="Gly residues" evidence="12">
    <location>
        <begin position="538"/>
        <end position="569"/>
    </location>
</feature>
<evidence type="ECO:0000256" key="6">
    <source>
        <dbReference type="ARBA" id="ARBA00023125"/>
    </source>
</evidence>
<feature type="compositionally biased region" description="Low complexity" evidence="12">
    <location>
        <begin position="409"/>
        <end position="418"/>
    </location>
</feature>
<keyword evidence="5" id="KW-0862">Zinc</keyword>
<dbReference type="PANTHER" id="PTHR45891:SF3">
    <property type="entry name" value="ZINC FINGER PROTEIN 2"/>
    <property type="match status" value="1"/>
</dbReference>